<sequence length="100" mass="11792">MDCVANILDFYNKKSKDEEIDLSHFNKVWLSNLLIKIMNNFNKGRTNDLELQNCLILLVNLFSNDDSPDFYNKKGKNVRELMDNDRSNYIDLLKSEFLPN</sequence>
<organism evidence="1">
    <name type="scientific">marine sediment metagenome</name>
    <dbReference type="NCBI Taxonomy" id="412755"/>
    <lineage>
        <taxon>unclassified sequences</taxon>
        <taxon>metagenomes</taxon>
        <taxon>ecological metagenomes</taxon>
    </lineage>
</organism>
<proteinExistence type="predicted"/>
<dbReference type="EMBL" id="BART01013584">
    <property type="protein sequence ID" value="GAG78755.1"/>
    <property type="molecule type" value="Genomic_DNA"/>
</dbReference>
<evidence type="ECO:0000313" key="1">
    <source>
        <dbReference type="EMBL" id="GAG78755.1"/>
    </source>
</evidence>
<name>X1A8T5_9ZZZZ</name>
<dbReference type="AlphaFoldDB" id="X1A8T5"/>
<comment type="caution">
    <text evidence="1">The sequence shown here is derived from an EMBL/GenBank/DDBJ whole genome shotgun (WGS) entry which is preliminary data.</text>
</comment>
<gene>
    <name evidence="1" type="ORF">S01H4_27681</name>
</gene>
<accession>X1A8T5</accession>
<protein>
    <submittedName>
        <fullName evidence="1">Uncharacterized protein</fullName>
    </submittedName>
</protein>
<reference evidence="1" key="1">
    <citation type="journal article" date="2014" name="Front. Microbiol.">
        <title>High frequency of phylogenetically diverse reductive dehalogenase-homologous genes in deep subseafloor sedimentary metagenomes.</title>
        <authorList>
            <person name="Kawai M."/>
            <person name="Futagami T."/>
            <person name="Toyoda A."/>
            <person name="Takaki Y."/>
            <person name="Nishi S."/>
            <person name="Hori S."/>
            <person name="Arai W."/>
            <person name="Tsubouchi T."/>
            <person name="Morono Y."/>
            <person name="Uchiyama I."/>
            <person name="Ito T."/>
            <person name="Fujiyama A."/>
            <person name="Inagaki F."/>
            <person name="Takami H."/>
        </authorList>
    </citation>
    <scope>NUCLEOTIDE SEQUENCE</scope>
    <source>
        <strain evidence="1">Expedition CK06-06</strain>
    </source>
</reference>